<name>A0A9X2IMY3_9BACI</name>
<dbReference type="NCBIfam" id="NF047422">
    <property type="entry name" value="YfmF_fam"/>
    <property type="match status" value="1"/>
</dbReference>
<organism evidence="2 3">
    <name type="scientific">Halalkalibacter oceani</name>
    <dbReference type="NCBI Taxonomy" id="1653776"/>
    <lineage>
        <taxon>Bacteria</taxon>
        <taxon>Bacillati</taxon>
        <taxon>Bacillota</taxon>
        <taxon>Bacilli</taxon>
        <taxon>Bacillales</taxon>
        <taxon>Bacillaceae</taxon>
        <taxon>Halalkalibacter</taxon>
    </lineage>
</organism>
<gene>
    <name evidence="2" type="ORF">M3202_04100</name>
</gene>
<dbReference type="Proteomes" id="UP001139179">
    <property type="component" value="Unassembled WGS sequence"/>
</dbReference>
<proteinExistence type="predicted"/>
<sequence length="426" mass="48442">MKPLTEKIHSCDQMTIHTVPTDKYKTTSLIMMMKAPLEQETVALRALLPQVLQNGTASRPSRKELRQTLDEMYGALFTTDVQKKGEQHIITLRLEVANEQFLSDSTPLLKQATTLLAEILLHPRLEGDTFVNSVLETEKRSLIQRIESVYDDKMRYANVRVTEEMCKGERFALTAFGTAEEVQAITAESLHDYYVNAIRTNQFDLYLVGSFEEEQALADVREAFAPLIAINKPANQLVTTESPDVDEIRVVHEAQDVKQGKLHIGFRTYLTYSDEDYVAMQVCNGLFGGFSHSKLFINVREKESLAYYAASRLESHKGIMMVMSGIEFAKYERAVEIIKEQFAAMQQGDFSTDEVEQTKAMLKNQILETADVARGYVELLYHQVISGSKRTLSEWLEQVDAVTKEDIVRVAKHVKLDTIYFLKGKE</sequence>
<dbReference type="InterPro" id="IPR050361">
    <property type="entry name" value="MPP/UQCRC_Complex"/>
</dbReference>
<comment type="caution">
    <text evidence="2">The sequence shown here is derived from an EMBL/GenBank/DDBJ whole genome shotgun (WGS) entry which is preliminary data.</text>
</comment>
<protein>
    <submittedName>
        <fullName evidence="2">Insulinase family protein</fullName>
    </submittedName>
</protein>
<dbReference type="RefSeq" id="WP_251222068.1">
    <property type="nucleotide sequence ID" value="NZ_JAMBOL010000002.1"/>
</dbReference>
<feature type="domain" description="Peptidase M16 C-terminal" evidence="1">
    <location>
        <begin position="185"/>
        <end position="362"/>
    </location>
</feature>
<dbReference type="SUPFAM" id="SSF63411">
    <property type="entry name" value="LuxS/MPP-like metallohydrolase"/>
    <property type="match status" value="2"/>
</dbReference>
<dbReference type="InterPro" id="IPR011249">
    <property type="entry name" value="Metalloenz_LuxS/M16"/>
</dbReference>
<dbReference type="EMBL" id="JAMBOL010000002">
    <property type="protein sequence ID" value="MCM3713256.1"/>
    <property type="molecule type" value="Genomic_DNA"/>
</dbReference>
<dbReference type="Pfam" id="PF05193">
    <property type="entry name" value="Peptidase_M16_C"/>
    <property type="match status" value="1"/>
</dbReference>
<accession>A0A9X2IMY3</accession>
<dbReference type="GO" id="GO:0046872">
    <property type="term" value="F:metal ion binding"/>
    <property type="evidence" value="ECO:0007669"/>
    <property type="project" value="InterPro"/>
</dbReference>
<evidence type="ECO:0000259" key="1">
    <source>
        <dbReference type="Pfam" id="PF05193"/>
    </source>
</evidence>
<keyword evidence="3" id="KW-1185">Reference proteome</keyword>
<dbReference type="PANTHER" id="PTHR11851:SF186">
    <property type="entry name" value="INACTIVE METALLOPROTEASE YMFF-RELATED"/>
    <property type="match status" value="1"/>
</dbReference>
<dbReference type="Gene3D" id="3.30.830.10">
    <property type="entry name" value="Metalloenzyme, LuxS/M16 peptidase-like"/>
    <property type="match status" value="2"/>
</dbReference>
<dbReference type="AlphaFoldDB" id="A0A9X2IMY3"/>
<dbReference type="InterPro" id="IPR007863">
    <property type="entry name" value="Peptidase_M16_C"/>
</dbReference>
<evidence type="ECO:0000313" key="2">
    <source>
        <dbReference type="EMBL" id="MCM3713256.1"/>
    </source>
</evidence>
<evidence type="ECO:0000313" key="3">
    <source>
        <dbReference type="Proteomes" id="UP001139179"/>
    </source>
</evidence>
<dbReference type="PANTHER" id="PTHR11851">
    <property type="entry name" value="METALLOPROTEASE"/>
    <property type="match status" value="1"/>
</dbReference>
<reference evidence="2" key="1">
    <citation type="submission" date="2022-05" db="EMBL/GenBank/DDBJ databases">
        <title>Comparative Genomics of Spacecraft Associated Microbes.</title>
        <authorList>
            <person name="Tran M.T."/>
            <person name="Wright A."/>
            <person name="Seuylemezian A."/>
            <person name="Eisen J."/>
            <person name="Coil D."/>
        </authorList>
    </citation>
    <scope>NUCLEOTIDE SEQUENCE</scope>
    <source>
        <strain evidence="2">214.1.1</strain>
    </source>
</reference>